<dbReference type="Proteomes" id="UP000675900">
    <property type="component" value="Unassembled WGS sequence"/>
</dbReference>
<keyword evidence="6" id="KW-0676">Redox-active center</keyword>
<evidence type="ECO:0000256" key="10">
    <source>
        <dbReference type="ARBA" id="ARBA00040760"/>
    </source>
</evidence>
<evidence type="ECO:0000256" key="4">
    <source>
        <dbReference type="ARBA" id="ARBA00022933"/>
    </source>
</evidence>
<dbReference type="InterPro" id="IPR036249">
    <property type="entry name" value="Thioredoxin-like_sf"/>
</dbReference>
<evidence type="ECO:0000256" key="1">
    <source>
        <dbReference type="ARBA" id="ARBA00004496"/>
    </source>
</evidence>
<dbReference type="FunFam" id="3.40.30.10:FF:000158">
    <property type="entry name" value="Selenoprotein W"/>
    <property type="match status" value="1"/>
</dbReference>
<evidence type="ECO:0000256" key="6">
    <source>
        <dbReference type="ARBA" id="ARBA00023284"/>
    </source>
</evidence>
<evidence type="ECO:0000256" key="7">
    <source>
        <dbReference type="ARBA" id="ARBA00037546"/>
    </source>
</evidence>
<dbReference type="PANTHER" id="PTHR15124:SF16">
    <property type="entry name" value="SELENOPROTEIN W"/>
    <property type="match status" value="1"/>
</dbReference>
<comment type="subunit">
    <text evidence="9">Interacts with DPYSL2, PRDX1, YWHAB, YWHAG, HSP70 and HSP90.</text>
</comment>
<reference evidence="11" key="1">
    <citation type="submission" date="2025-08" db="UniProtKB">
        <authorList>
            <consortium name="Ensembl"/>
        </authorList>
    </citation>
    <scope>IDENTIFICATION</scope>
</reference>
<evidence type="ECO:0000256" key="2">
    <source>
        <dbReference type="ARBA" id="ARBA00022490"/>
    </source>
</evidence>
<dbReference type="AlphaFoldDB" id="A0A8C9M3K3"/>
<evidence type="ECO:0000313" key="11">
    <source>
        <dbReference type="Ensembl" id="ENSPTIP00000005855.1"/>
    </source>
</evidence>
<protein>
    <recommendedName>
        <fullName evidence="10">Selenoprotein W</fullName>
    </recommendedName>
</protein>
<dbReference type="GO" id="GO:0016209">
    <property type="term" value="F:antioxidant activity"/>
    <property type="evidence" value="ECO:0007669"/>
    <property type="project" value="UniProtKB-KW"/>
</dbReference>
<evidence type="ECO:0000313" key="12">
    <source>
        <dbReference type="Proteomes" id="UP000675900"/>
    </source>
</evidence>
<sequence length="83" mass="9405">MALTVRVIYCYKCKYLKLKKKLEDDVPKCLDICGEGTPQATCFFEVMVPRKLVHSKKRGDGYVDKESKFLKLVAAMKTSLAQG</sequence>
<keyword evidence="2" id="KW-0963">Cytoplasm</keyword>
<dbReference type="NCBIfam" id="TIGR02174">
    <property type="entry name" value="CXXU_selWTH"/>
    <property type="match status" value="1"/>
</dbReference>
<comment type="function">
    <text evidence="7">Plays a role as a glutathione (GSH)-dependent antioxidant. May be involved in a redox-related process. May play a role in the myopathies of selenium deficiency.</text>
</comment>
<dbReference type="GeneTree" id="ENSGT00940000161069"/>
<organism evidence="11 12">
    <name type="scientific">Panthera tigris altaica</name>
    <name type="common">Siberian tiger</name>
    <dbReference type="NCBI Taxonomy" id="74533"/>
    <lineage>
        <taxon>Eukaryota</taxon>
        <taxon>Metazoa</taxon>
        <taxon>Chordata</taxon>
        <taxon>Craniata</taxon>
        <taxon>Vertebrata</taxon>
        <taxon>Euteleostomi</taxon>
        <taxon>Mammalia</taxon>
        <taxon>Eutheria</taxon>
        <taxon>Laurasiatheria</taxon>
        <taxon>Carnivora</taxon>
        <taxon>Feliformia</taxon>
        <taxon>Felidae</taxon>
        <taxon>Pantherinae</taxon>
        <taxon>Panthera</taxon>
    </lineage>
</organism>
<keyword evidence="4" id="KW-0712">Selenocysteine</keyword>
<comment type="subcellular location">
    <subcellularLocation>
        <location evidence="1">Cytoplasm</location>
    </subcellularLocation>
</comment>
<reference evidence="11" key="2">
    <citation type="submission" date="2025-09" db="UniProtKB">
        <authorList>
            <consortium name="Ensembl"/>
        </authorList>
    </citation>
    <scope>IDENTIFICATION</scope>
</reference>
<dbReference type="Ensembl" id="ENSPTIT00000009653.1">
    <property type="protein sequence ID" value="ENSPTIP00000005855.1"/>
    <property type="gene ID" value="ENSPTIG00000007949.1"/>
</dbReference>
<keyword evidence="3" id="KW-0049">Antioxidant</keyword>
<name>A0A8C9M3K3_PANTA</name>
<evidence type="ECO:0000256" key="8">
    <source>
        <dbReference type="ARBA" id="ARBA00038395"/>
    </source>
</evidence>
<keyword evidence="5" id="KW-0318">Glutathionylation</keyword>
<evidence type="ECO:0000256" key="3">
    <source>
        <dbReference type="ARBA" id="ARBA00022862"/>
    </source>
</evidence>
<dbReference type="Gene3D" id="3.40.30.10">
    <property type="entry name" value="Glutaredoxin"/>
    <property type="match status" value="1"/>
</dbReference>
<dbReference type="InterPro" id="IPR011893">
    <property type="entry name" value="Selenoprotein_Rdx-typ"/>
</dbReference>
<dbReference type="GO" id="GO:0005829">
    <property type="term" value="C:cytosol"/>
    <property type="evidence" value="ECO:0007669"/>
    <property type="project" value="TreeGrafter"/>
</dbReference>
<keyword evidence="12" id="KW-1185">Reference proteome</keyword>
<dbReference type="Pfam" id="PF10262">
    <property type="entry name" value="Rdx"/>
    <property type="match status" value="1"/>
</dbReference>
<evidence type="ECO:0000256" key="9">
    <source>
        <dbReference type="ARBA" id="ARBA00038591"/>
    </source>
</evidence>
<accession>A0A8C9M3K3</accession>
<dbReference type="InterPro" id="IPR051441">
    <property type="entry name" value="SelW_related"/>
</dbReference>
<evidence type="ECO:0000256" key="5">
    <source>
        <dbReference type="ARBA" id="ARBA00023206"/>
    </source>
</evidence>
<dbReference type="PANTHER" id="PTHR15124">
    <property type="entry name" value="SELENOPROTEIN W"/>
    <property type="match status" value="1"/>
</dbReference>
<dbReference type="SUPFAM" id="SSF52833">
    <property type="entry name" value="Thioredoxin-like"/>
    <property type="match status" value="1"/>
</dbReference>
<proteinExistence type="inferred from homology"/>
<comment type="similarity">
    <text evidence="8">Belongs to the SelWTH family. Selenoprotein W subfamily.</text>
</comment>